<dbReference type="PANTHER" id="PTHR16222">
    <property type="entry name" value="ADP-RIBOSYLGLYCOHYDROLASE"/>
    <property type="match status" value="1"/>
</dbReference>
<dbReference type="InterPro" id="IPR036705">
    <property type="entry name" value="Ribosyl_crysJ1_sf"/>
</dbReference>
<evidence type="ECO:0000313" key="3">
    <source>
        <dbReference type="EMBL" id="EFG30174.2"/>
    </source>
</evidence>
<dbReference type="RefSeq" id="WP_002642249.1">
    <property type="nucleotide sequence ID" value="NZ_CP019448.1"/>
</dbReference>
<feature type="binding site" evidence="1">
    <location>
        <position position="55"/>
    </location>
    <ligand>
        <name>Mg(2+)</name>
        <dbReference type="ChEBI" id="CHEBI:18420"/>
        <label>1</label>
    </ligand>
</feature>
<evidence type="ECO:0000256" key="2">
    <source>
        <dbReference type="SAM" id="Phobius"/>
    </source>
</evidence>
<organism evidence="3 4">
    <name type="scientific">Simonsiella muelleri ATCC 29453</name>
    <dbReference type="NCBI Taxonomy" id="641147"/>
    <lineage>
        <taxon>Bacteria</taxon>
        <taxon>Pseudomonadati</taxon>
        <taxon>Pseudomonadota</taxon>
        <taxon>Betaproteobacteria</taxon>
        <taxon>Neisseriales</taxon>
        <taxon>Neisseriaceae</taxon>
        <taxon>Simonsiella</taxon>
    </lineage>
</organism>
<keyword evidence="1" id="KW-0460">Magnesium</keyword>
<comment type="caution">
    <text evidence="3">The sequence shown here is derived from an EMBL/GenBank/DDBJ whole genome shotgun (WGS) entry which is preliminary data.</text>
</comment>
<keyword evidence="2" id="KW-1133">Transmembrane helix</keyword>
<evidence type="ECO:0000256" key="1">
    <source>
        <dbReference type="PIRSR" id="PIRSR605502-1"/>
    </source>
</evidence>
<dbReference type="GO" id="GO:0046872">
    <property type="term" value="F:metal ion binding"/>
    <property type="evidence" value="ECO:0007669"/>
    <property type="project" value="UniProtKB-KW"/>
</dbReference>
<dbReference type="OrthoDB" id="9798107at2"/>
<dbReference type="eggNOG" id="COG1397">
    <property type="taxonomic scope" value="Bacteria"/>
</dbReference>
<dbReference type="InterPro" id="IPR005502">
    <property type="entry name" value="Ribosyl_crysJ1"/>
</dbReference>
<dbReference type="AlphaFoldDB" id="V9HL49"/>
<reference evidence="3 4" key="2">
    <citation type="submission" date="2011-10" db="EMBL/GenBank/DDBJ databases">
        <title>The Genome Sequence of Simonsiella muelleri ATCC 29453.</title>
        <authorList>
            <consortium name="The Broad Institute Genome Sequencing Platform"/>
            <consortium name="The Broad Institute Genome Sequencing Center for Infectious Disease"/>
            <person name="Earl A."/>
            <person name="Ward D."/>
            <person name="Feldgarden M."/>
            <person name="Gevers D."/>
            <person name="Izard J."/>
            <person name="Baranova O.V."/>
            <person name="Blanton J.M."/>
            <person name="Tanner A.C."/>
            <person name="Dewhirst F."/>
            <person name="Young S.K."/>
            <person name="Zeng Q."/>
            <person name="Gargeya S."/>
            <person name="Fitzgerald M."/>
            <person name="Haas B."/>
            <person name="Abouelleil A."/>
            <person name="Alvarado L."/>
            <person name="Arachchi H.M."/>
            <person name="Berlin A."/>
            <person name="Brown A."/>
            <person name="Chapman S.B."/>
            <person name="Chen Z."/>
            <person name="Dunbar C."/>
            <person name="Freedman E."/>
            <person name="Gearin G."/>
            <person name="Goldberg J."/>
            <person name="Griggs A."/>
            <person name="Gujja S."/>
            <person name="Heiman D."/>
            <person name="Howarth C."/>
            <person name="Larson L."/>
            <person name="Lui A."/>
            <person name="MacDonald P.J.P."/>
            <person name="Montmayeur A."/>
            <person name="Murphy C."/>
            <person name="Neiman D."/>
            <person name="Pearson M."/>
            <person name="Priest M."/>
            <person name="Roberts A."/>
            <person name="Saif S."/>
            <person name="Shea T."/>
            <person name="Shenoy N."/>
            <person name="Sisk P."/>
            <person name="Stolte C."/>
            <person name="Sykes S."/>
            <person name="Wortman J."/>
            <person name="Nusbaum C."/>
            <person name="Birren B."/>
        </authorList>
    </citation>
    <scope>NUCLEOTIDE SEQUENCE [LARGE SCALE GENOMIC DNA]</scope>
    <source>
        <strain evidence="3 4">ATCC 29453</strain>
    </source>
</reference>
<dbReference type="HOGENOM" id="CLU_024566_7_0_4"/>
<name>V9HL49_9NEIS</name>
<keyword evidence="4" id="KW-1185">Reference proteome</keyword>
<dbReference type="PANTHER" id="PTHR16222:SF12">
    <property type="entry name" value="ADP-RIBOSYLGLYCOHYDROLASE-RELATED"/>
    <property type="match status" value="1"/>
</dbReference>
<protein>
    <recommendedName>
        <fullName evidence="5">ADP-ribosylglycohydrolase</fullName>
    </recommendedName>
</protein>
<dbReference type="Gene3D" id="1.10.4080.10">
    <property type="entry name" value="ADP-ribosylation/Crystallin J1"/>
    <property type="match status" value="1"/>
</dbReference>
<feature type="transmembrane region" description="Helical" evidence="2">
    <location>
        <begin position="303"/>
        <end position="323"/>
    </location>
</feature>
<keyword evidence="2" id="KW-0472">Membrane</keyword>
<evidence type="ECO:0000313" key="4">
    <source>
        <dbReference type="Proteomes" id="UP000017813"/>
    </source>
</evidence>
<sequence length="333" mass="37387">MNLQSALYGSLLGTAVGDAYGLPFEGMKPQRIRKIFKRKTDYRLIPFMHGAMVSDDTEHATMAVQAYIRSAGQPEKFQQALQSHLRWWLARLPAGIGLATLRSIVKMWFRLPETGVFSAGNGGAMRVAVLGVLARDVDELKQLVKISTRVTHTDPKAEQGALTIALLAWVETHQSDWATMQVMDFVLSHIQDNDLIERIKNFQPNPRKGVSGYIYETVPAVCQIWQQHRHEPILGLQKLIEWGGDTDTTCAIFGGVVGIRYGQTVFDGIAGAWCEPVLHPDYWQKLATQASQVQKTAQPQKPLVWANILILLRNVFFTMIVLAHGFRRLLPPY</sequence>
<dbReference type="KEGG" id="smur:BWP33_08690"/>
<feature type="binding site" evidence="1">
    <location>
        <position position="54"/>
    </location>
    <ligand>
        <name>Mg(2+)</name>
        <dbReference type="ChEBI" id="CHEBI:18420"/>
        <label>1</label>
    </ligand>
</feature>
<dbReference type="Proteomes" id="UP000017813">
    <property type="component" value="Unassembled WGS sequence"/>
</dbReference>
<dbReference type="SUPFAM" id="SSF101478">
    <property type="entry name" value="ADP-ribosylglycohydrolase"/>
    <property type="match status" value="1"/>
</dbReference>
<accession>V9HL49</accession>
<keyword evidence="2" id="KW-0812">Transmembrane</keyword>
<keyword evidence="1" id="KW-0479">Metal-binding</keyword>
<dbReference type="STRING" id="641147.HMPREF9021_01943"/>
<gene>
    <name evidence="3" type="ORF">HMPREF9021_01943</name>
</gene>
<dbReference type="InterPro" id="IPR050792">
    <property type="entry name" value="ADP-ribosylglycohydrolase"/>
</dbReference>
<comment type="cofactor">
    <cofactor evidence="1">
        <name>Mg(2+)</name>
        <dbReference type="ChEBI" id="CHEBI:18420"/>
    </cofactor>
    <text evidence="1">Binds 2 magnesium ions per subunit.</text>
</comment>
<feature type="binding site" evidence="1">
    <location>
        <position position="248"/>
    </location>
    <ligand>
        <name>Mg(2+)</name>
        <dbReference type="ChEBI" id="CHEBI:18420"/>
        <label>1</label>
    </ligand>
</feature>
<reference evidence="3 4" key="1">
    <citation type="submission" date="2010-03" db="EMBL/GenBank/DDBJ databases">
        <authorList>
            <consortium name="The Broad Institute Genome Sequencing Platform"/>
            <person name="Ward D."/>
            <person name="Earl A."/>
            <person name="Feldgarden M."/>
            <person name="Gevers D."/>
            <person name="Young S."/>
            <person name="Zeng Q."/>
            <person name="Koehrsen M."/>
            <person name="Alvarado L."/>
            <person name="Berlin A.M."/>
            <person name="Borenstein D."/>
            <person name="Chapman S.B."/>
            <person name="Chen Z."/>
            <person name="Engels R."/>
            <person name="Freedman E."/>
            <person name="Gellesch M."/>
            <person name="Goldberg J."/>
            <person name="Griggs A."/>
            <person name="Gujja S."/>
            <person name="Heilman E.R."/>
            <person name="Heiman D.I."/>
            <person name="Hepburn T.A."/>
            <person name="Howarth C."/>
            <person name="Jen D."/>
            <person name="Larson L."/>
            <person name="Mehta T."/>
            <person name="Park D."/>
            <person name="Pearson M."/>
            <person name="Richards J."/>
            <person name="Roberts A."/>
            <person name="Saif S."/>
            <person name="Shea T.D."/>
            <person name="Shenoy N."/>
            <person name="Sisk P."/>
            <person name="Stolte C."/>
            <person name="Sykes S.N."/>
            <person name="Walk T."/>
            <person name="White J."/>
            <person name="Yandava C."/>
            <person name="Izard J."/>
            <person name="Baranova O.V."/>
            <person name="Blanton J.M."/>
            <person name="Tanner A.C."/>
            <person name="Dewhirst F."/>
            <person name="Haas B."/>
            <person name="Nusbaum C."/>
            <person name="Birren B."/>
        </authorList>
    </citation>
    <scope>NUCLEOTIDE SEQUENCE [LARGE SCALE GENOMIC DNA]</scope>
    <source>
        <strain evidence="3 4">ATCC 29453</strain>
    </source>
</reference>
<dbReference type="Pfam" id="PF03747">
    <property type="entry name" value="ADP_ribosyl_GH"/>
    <property type="match status" value="1"/>
</dbReference>
<feature type="binding site" evidence="1">
    <location>
        <position position="247"/>
    </location>
    <ligand>
        <name>Mg(2+)</name>
        <dbReference type="ChEBI" id="CHEBI:18420"/>
        <label>1</label>
    </ligand>
</feature>
<dbReference type="EMBL" id="ADCY02000041">
    <property type="protein sequence ID" value="EFG30174.2"/>
    <property type="molecule type" value="Genomic_DNA"/>
</dbReference>
<proteinExistence type="predicted"/>
<evidence type="ECO:0008006" key="5">
    <source>
        <dbReference type="Google" id="ProtNLM"/>
    </source>
</evidence>
<feature type="binding site" evidence="1">
    <location>
        <position position="56"/>
    </location>
    <ligand>
        <name>Mg(2+)</name>
        <dbReference type="ChEBI" id="CHEBI:18420"/>
        <label>1</label>
    </ligand>
</feature>
<feature type="binding site" evidence="1">
    <location>
        <position position="245"/>
    </location>
    <ligand>
        <name>Mg(2+)</name>
        <dbReference type="ChEBI" id="CHEBI:18420"/>
        <label>1</label>
    </ligand>
</feature>